<evidence type="ECO:0000256" key="4">
    <source>
        <dbReference type="ARBA" id="ARBA00022857"/>
    </source>
</evidence>
<dbReference type="InterPro" id="IPR015896">
    <property type="entry name" value="4pyrrol_synth_GluRdtase_dimer"/>
</dbReference>
<organism evidence="13 14">
    <name type="scientific">Nocardioides potassii</name>
    <dbReference type="NCBI Taxonomy" id="2911371"/>
    <lineage>
        <taxon>Bacteria</taxon>
        <taxon>Bacillati</taxon>
        <taxon>Actinomycetota</taxon>
        <taxon>Actinomycetes</taxon>
        <taxon>Propionibacteriales</taxon>
        <taxon>Nocardioidaceae</taxon>
        <taxon>Nocardioides</taxon>
    </lineage>
</organism>
<feature type="binding site" evidence="8">
    <location>
        <position position="109"/>
    </location>
    <ligand>
        <name>substrate</name>
    </ligand>
</feature>
<comment type="subunit">
    <text evidence="8">Homodimer.</text>
</comment>
<keyword evidence="6 8" id="KW-0627">Porphyrin biosynthesis</keyword>
<reference evidence="13 14" key="1">
    <citation type="submission" date="2022-01" db="EMBL/GenBank/DDBJ databases">
        <title>Nocardioides sp. nov., an actinomycete isolated from mining soil.</title>
        <authorList>
            <person name="Liu L."/>
        </authorList>
    </citation>
    <scope>NUCLEOTIDE SEQUENCE [LARGE SCALE GENOMIC DNA]</scope>
    <source>
        <strain evidence="13 14">KLBMP 9356</strain>
    </source>
</reference>
<feature type="domain" description="Quinate/shikimate 5-dehydrogenase/glutamyl-tRNA reductase" evidence="11">
    <location>
        <begin position="177"/>
        <end position="299"/>
    </location>
</feature>
<dbReference type="PANTHER" id="PTHR43013">
    <property type="entry name" value="GLUTAMYL-TRNA REDUCTASE"/>
    <property type="match status" value="1"/>
</dbReference>
<dbReference type="Pfam" id="PF00745">
    <property type="entry name" value="GlutR_dimer"/>
    <property type="match status" value="1"/>
</dbReference>
<dbReference type="NCBIfam" id="TIGR01035">
    <property type="entry name" value="hemA"/>
    <property type="match status" value="1"/>
</dbReference>
<evidence type="ECO:0000256" key="6">
    <source>
        <dbReference type="ARBA" id="ARBA00023244"/>
    </source>
</evidence>
<evidence type="ECO:0000259" key="12">
    <source>
        <dbReference type="Pfam" id="PF05201"/>
    </source>
</evidence>
<name>A0ABS9HIU2_9ACTN</name>
<comment type="pathway">
    <text evidence="1 8 9">Porphyrin-containing compound metabolism; protoporphyrin-IX biosynthesis; 5-aminolevulinate from L-glutamyl-tRNA(Glu): step 1/2.</text>
</comment>
<comment type="miscellaneous">
    <text evidence="8">During catalysis, the active site Cys acts as a nucleophile attacking the alpha-carbonyl group of tRNA-bound glutamate with the formation of a thioester intermediate between enzyme and glutamate, and the concomitant release of tRNA(Glu). The thioester intermediate is finally reduced by direct hydride transfer from NADPH, to form the product GSA.</text>
</comment>
<evidence type="ECO:0000256" key="1">
    <source>
        <dbReference type="ARBA" id="ARBA00005059"/>
    </source>
</evidence>
<dbReference type="InterPro" id="IPR006151">
    <property type="entry name" value="Shikm_DH/Glu-tRNA_Rdtase"/>
</dbReference>
<dbReference type="EC" id="1.2.1.70" evidence="3 8"/>
<comment type="function">
    <text evidence="8">Catalyzes the NADPH-dependent reduction of glutamyl-tRNA(Glu) to glutamate 1-semialdehyde (GSA).</text>
</comment>
<dbReference type="InterPro" id="IPR015895">
    <property type="entry name" value="4pyrrol_synth_GluRdtase_N"/>
</dbReference>
<dbReference type="Pfam" id="PF05201">
    <property type="entry name" value="GlutR_N"/>
    <property type="match status" value="1"/>
</dbReference>
<dbReference type="InterPro" id="IPR036291">
    <property type="entry name" value="NAD(P)-bd_dom_sf"/>
</dbReference>
<feature type="domain" description="Tetrapyrrole biosynthesis glutamyl-tRNA reductase dimerisation" evidence="10">
    <location>
        <begin position="315"/>
        <end position="413"/>
    </location>
</feature>
<dbReference type="Gene3D" id="3.30.460.30">
    <property type="entry name" value="Glutamyl-tRNA reductase, N-terminal domain"/>
    <property type="match status" value="1"/>
</dbReference>
<comment type="catalytic activity">
    <reaction evidence="7 8 9">
        <text>(S)-4-amino-5-oxopentanoate + tRNA(Glu) + NADP(+) = L-glutamyl-tRNA(Glu) + NADPH + H(+)</text>
        <dbReference type="Rhea" id="RHEA:12344"/>
        <dbReference type="Rhea" id="RHEA-COMP:9663"/>
        <dbReference type="Rhea" id="RHEA-COMP:9680"/>
        <dbReference type="ChEBI" id="CHEBI:15378"/>
        <dbReference type="ChEBI" id="CHEBI:57501"/>
        <dbReference type="ChEBI" id="CHEBI:57783"/>
        <dbReference type="ChEBI" id="CHEBI:58349"/>
        <dbReference type="ChEBI" id="CHEBI:78442"/>
        <dbReference type="ChEBI" id="CHEBI:78520"/>
        <dbReference type="EC" id="1.2.1.70"/>
    </reaction>
</comment>
<feature type="domain" description="Glutamyl-tRNA reductase N-terminal" evidence="12">
    <location>
        <begin position="6"/>
        <end position="156"/>
    </location>
</feature>
<feature type="binding site" evidence="8">
    <location>
        <position position="120"/>
    </location>
    <ligand>
        <name>substrate</name>
    </ligand>
</feature>
<evidence type="ECO:0000256" key="9">
    <source>
        <dbReference type="RuleBase" id="RU000584"/>
    </source>
</evidence>
<evidence type="ECO:0000259" key="10">
    <source>
        <dbReference type="Pfam" id="PF00745"/>
    </source>
</evidence>
<dbReference type="RefSeq" id="WP_236405321.1">
    <property type="nucleotide sequence ID" value="NZ_JAKJHZ010000014.1"/>
</dbReference>
<evidence type="ECO:0000256" key="7">
    <source>
        <dbReference type="ARBA" id="ARBA00047464"/>
    </source>
</evidence>
<keyword evidence="5 8" id="KW-0560">Oxidoreductase</keyword>
<comment type="domain">
    <text evidence="8">Possesses an unusual extended V-shaped dimeric structure with each monomer consisting of three distinct domains arranged along a curved 'spinal' alpha-helix. The N-terminal catalytic domain specifically recognizes the glutamate moiety of the substrate. The second domain is the NADPH-binding domain, and the third C-terminal domain is responsible for dimerization.</text>
</comment>
<gene>
    <name evidence="8" type="primary">hemA</name>
    <name evidence="13" type="ORF">L2K70_20645</name>
</gene>
<dbReference type="InterPro" id="IPR036453">
    <property type="entry name" value="GluRdtase_dimer_dom_sf"/>
</dbReference>
<feature type="binding site" evidence="8">
    <location>
        <begin position="49"/>
        <end position="52"/>
    </location>
    <ligand>
        <name>substrate</name>
    </ligand>
</feature>
<dbReference type="SUPFAM" id="SSF51735">
    <property type="entry name" value="NAD(P)-binding Rossmann-fold domains"/>
    <property type="match status" value="1"/>
</dbReference>
<keyword evidence="4 8" id="KW-0521">NADP</keyword>
<protein>
    <recommendedName>
        <fullName evidence="3 8">Glutamyl-tRNA reductase</fullName>
        <shortName evidence="8">GluTR</shortName>
        <ecNumber evidence="3 8">1.2.1.70</ecNumber>
    </recommendedName>
</protein>
<dbReference type="InterPro" id="IPR036343">
    <property type="entry name" value="GluRdtase_N_sf"/>
</dbReference>
<evidence type="ECO:0000256" key="2">
    <source>
        <dbReference type="ARBA" id="ARBA00005916"/>
    </source>
</evidence>
<evidence type="ECO:0000256" key="8">
    <source>
        <dbReference type="HAMAP-Rule" id="MF_00087"/>
    </source>
</evidence>
<dbReference type="Gene3D" id="3.40.50.720">
    <property type="entry name" value="NAD(P)-binding Rossmann-like Domain"/>
    <property type="match status" value="1"/>
</dbReference>
<dbReference type="NCBIfam" id="NF000744">
    <property type="entry name" value="PRK00045.1-3"/>
    <property type="match status" value="1"/>
</dbReference>
<comment type="caution">
    <text evidence="13">The sequence shown here is derived from an EMBL/GenBank/DDBJ whole genome shotgun (WGS) entry which is preliminary data.</text>
</comment>
<feature type="site" description="Important for activity" evidence="8">
    <location>
        <position position="99"/>
    </location>
</feature>
<evidence type="ECO:0000313" key="14">
    <source>
        <dbReference type="Proteomes" id="UP001201161"/>
    </source>
</evidence>
<dbReference type="Pfam" id="PF01488">
    <property type="entry name" value="Shikimate_DH"/>
    <property type="match status" value="1"/>
</dbReference>
<proteinExistence type="inferred from homology"/>
<dbReference type="HAMAP" id="MF_00087">
    <property type="entry name" value="Glu_tRNA_reductase"/>
    <property type="match status" value="1"/>
</dbReference>
<dbReference type="InterPro" id="IPR000343">
    <property type="entry name" value="4pyrrol_synth_GluRdtase"/>
</dbReference>
<dbReference type="Proteomes" id="UP001201161">
    <property type="component" value="Unassembled WGS sequence"/>
</dbReference>
<dbReference type="SUPFAM" id="SSF69075">
    <property type="entry name" value="Glutamyl tRNA-reductase dimerization domain"/>
    <property type="match status" value="1"/>
</dbReference>
<dbReference type="CDD" id="cd05213">
    <property type="entry name" value="NAD_bind_Glutamyl_tRNA_reduct"/>
    <property type="match status" value="1"/>
</dbReference>
<dbReference type="SUPFAM" id="SSF69742">
    <property type="entry name" value="Glutamyl tRNA-reductase catalytic, N-terminal domain"/>
    <property type="match status" value="1"/>
</dbReference>
<feature type="binding site" evidence="8">
    <location>
        <begin position="186"/>
        <end position="191"/>
    </location>
    <ligand>
        <name>NADP(+)</name>
        <dbReference type="ChEBI" id="CHEBI:58349"/>
    </ligand>
</feature>
<feature type="binding site" evidence="8">
    <location>
        <begin position="114"/>
        <end position="116"/>
    </location>
    <ligand>
        <name>substrate</name>
    </ligand>
</feature>
<evidence type="ECO:0000313" key="13">
    <source>
        <dbReference type="EMBL" id="MCF6380031.1"/>
    </source>
</evidence>
<evidence type="ECO:0000256" key="5">
    <source>
        <dbReference type="ARBA" id="ARBA00023002"/>
    </source>
</evidence>
<comment type="similarity">
    <text evidence="2 8 9">Belongs to the glutamyl-tRNA reductase family.</text>
</comment>
<sequence length="428" mass="44669">MSVLVVGISHKSAPVELLERLAMDPEGAVKLVTDAVSGEHVTEAAAIVTCNRLEVYAQVDRFHGSVEDLSGLFVERASLTTEALLPHLYVHYDEGAVSHLFQVAAGLDSMVVGEGQILGQTRDALRVGQEHGTVGPALNTLFQQALRVGKRAHAETDIDRAAPSLVSTALVRSSVPVEGARALVLGAGAMASLAAAHLARGGAASITVLNRTAASAERLAQEYGATSAPLSALADELPLADIVVSCTGAPEPLVRIADMATARTGTDRPMAVIDLALPHDVDPAVADLPGVELINLAGLADELRGLEADAGVDDVRSIVAQEIAAFLAVRRQASVTPTVVALRSMATAVVDAEMDRLAARLPGLDDATRAEVLHTVRRVADKLLHEPTVRVKELADAEPAVSYTAALAELFRLDPEAVDAVTRAEGKS</sequence>
<evidence type="ECO:0000256" key="3">
    <source>
        <dbReference type="ARBA" id="ARBA00012970"/>
    </source>
</evidence>
<dbReference type="EMBL" id="JAKJHZ010000014">
    <property type="protein sequence ID" value="MCF6380031.1"/>
    <property type="molecule type" value="Genomic_DNA"/>
</dbReference>
<accession>A0ABS9HIU2</accession>
<dbReference type="PIRSF" id="PIRSF000445">
    <property type="entry name" value="4pyrrol_synth_GluRdtase"/>
    <property type="match status" value="1"/>
</dbReference>
<dbReference type="GO" id="GO:0008883">
    <property type="term" value="F:glutamyl-tRNA reductase activity"/>
    <property type="evidence" value="ECO:0007669"/>
    <property type="project" value="UniProtKB-EC"/>
</dbReference>
<evidence type="ECO:0000259" key="11">
    <source>
        <dbReference type="Pfam" id="PF01488"/>
    </source>
</evidence>
<keyword evidence="14" id="KW-1185">Reference proteome</keyword>
<feature type="active site" description="Nucleophile" evidence="8">
    <location>
        <position position="50"/>
    </location>
</feature>
<dbReference type="PANTHER" id="PTHR43013:SF1">
    <property type="entry name" value="GLUTAMYL-TRNA REDUCTASE"/>
    <property type="match status" value="1"/>
</dbReference>